<keyword evidence="7" id="KW-0342">GTP-binding</keyword>
<dbReference type="InParanoid" id="A0A6J2WYF9"/>
<dbReference type="Proteomes" id="UP000504632">
    <property type="component" value="Chromosome 16"/>
</dbReference>
<dbReference type="Pfam" id="PF04548">
    <property type="entry name" value="AIG1"/>
    <property type="match status" value="2"/>
</dbReference>
<dbReference type="Pfam" id="PF25974">
    <property type="entry name" value="URGCP_9th"/>
    <property type="match status" value="1"/>
</dbReference>
<evidence type="ECO:0000256" key="2">
    <source>
        <dbReference type="ARBA" id="ARBA00004496"/>
    </source>
</evidence>
<evidence type="ECO:0000256" key="1">
    <source>
        <dbReference type="ARBA" id="ARBA00004123"/>
    </source>
</evidence>
<name>A0A6J2WYF9_CHACN</name>
<dbReference type="InterPro" id="IPR058641">
    <property type="entry name" value="GVIN1_dom"/>
</dbReference>
<evidence type="ECO:0000259" key="9">
    <source>
        <dbReference type="PROSITE" id="PS51717"/>
    </source>
</evidence>
<evidence type="ECO:0000256" key="6">
    <source>
        <dbReference type="ARBA" id="ARBA00022741"/>
    </source>
</evidence>
<reference evidence="12" key="1">
    <citation type="submission" date="2025-08" db="UniProtKB">
        <authorList>
            <consortium name="RefSeq"/>
        </authorList>
    </citation>
    <scope>IDENTIFICATION</scope>
</reference>
<evidence type="ECO:0000256" key="8">
    <source>
        <dbReference type="ARBA" id="ARBA00023242"/>
    </source>
</evidence>
<keyword evidence="6" id="KW-0547">Nucleotide-binding</keyword>
<dbReference type="Pfam" id="PF25496">
    <property type="entry name" value="URGCP"/>
    <property type="match status" value="1"/>
</dbReference>
<keyword evidence="5" id="KW-0963">Cytoplasm</keyword>
<dbReference type="PROSITE" id="PS51717">
    <property type="entry name" value="G_VLIG"/>
    <property type="match status" value="1"/>
</dbReference>
<dbReference type="OrthoDB" id="1597724at2759"/>
<dbReference type="InterPro" id="IPR030383">
    <property type="entry name" value="G_VLIG_dom"/>
</dbReference>
<dbReference type="GeneID" id="115829284"/>
<evidence type="ECO:0000259" key="10">
    <source>
        <dbReference type="PROSITE" id="PS51720"/>
    </source>
</evidence>
<dbReference type="GO" id="GO:0005737">
    <property type="term" value="C:cytoplasm"/>
    <property type="evidence" value="ECO:0007669"/>
    <property type="project" value="UniProtKB-SubCell"/>
</dbReference>
<protein>
    <submittedName>
        <fullName evidence="12">Interferon-induced very large GTPase 1-like</fullName>
    </submittedName>
</protein>
<evidence type="ECO:0000256" key="3">
    <source>
        <dbReference type="ARBA" id="ARBA00006828"/>
    </source>
</evidence>
<dbReference type="RefSeq" id="XP_030649197.1">
    <property type="nucleotide sequence ID" value="XM_030793337.1"/>
</dbReference>
<comment type="subcellular location">
    <subcellularLocation>
        <location evidence="2">Cytoplasm</location>
    </subcellularLocation>
    <subcellularLocation>
        <location evidence="1">Nucleus</location>
    </subcellularLocation>
</comment>
<dbReference type="InterPro" id="IPR006703">
    <property type="entry name" value="G_AIG1"/>
</dbReference>
<sequence length="1988" mass="229190">MAVKMNDGRSAQPTWRASPQGDRPYMCVLRIVLLGKSVLENRRVGNFILGKAAFDVKATTALVEQHSEKVRGHVQGRPITVINTPDLFHPQLSHHQLSVAVKECVSLSAPGPHVFILVLQPDNFTEEDRHHVTAIMNKFGTETMNYTIVLTIGKSPIHARAWDMNKSGPVQAIIRSCSMRHHIFINLYGFDRHQVLQLIEKIDQMLEENGGHYFSYLQRCDFTVALIGSNAAVKYGGENILLGEEELYLDQSDLRQITPRTREVSGRHVSMINMLGLHELPQQSTDTHISHLLTTKIHVFLYVLPLGLLTDEDKMGLDWLQRTFGEKSLDFVMILFTYETEDQCDSVIDDLKKNSVLEQIVQKCGGRYYTCDKRLNHQSEMRTLLEKINSLVSENKGNYTIEMFQKELKKRQQMKLNSQNQKVHLEVRTTSGARREKDNEEDKTSEIEDLMNRLHLKKHLQHKLTTADVMEINRFSLKLKDPQTETELVNIFLQELLTMNYRARYTVVREQIAQMDQTKLSTENEYEEERDEGDFDALIYGETVVNDEKEEKSHIHPMDVQMAVFHCADRFLQQFMVTKLSQCQYALPLLVPNPFRQQIEFPLWTFRQIKKSWKSTDISGKVTSKTEPVYIVEAPMVSFFRFGSLSSSKSQLMNSLINEKHNTFFHRHCPGSSKTRLLMDGVVEIAWYCPSGKDTDHFKDCVALCNLRGDAVTNEKQVEILTKNATVNVTLSTSLDKDTKVKSLVQKLFNSPTPLICLLSEENSPLKRIRTGKYRLGLKDRNHADVSAELRRAIRECLSISPRTFKLEELVKNTQITVDEESGDCKRGKEAALQVMNLLKGEELSTIKQTYLPCQGELWHDWCQKNKELHRLQGTNVEATKSNTQEQMRQVREQQRASGFSELLKLFVGSLQSLLANEKRFFLKWFRILLDDLISDKLSHLRHHSEQAQLEIISSELNAATCGVEHIFREMGQIYEAWASVKNTKTDRNDKNISSLPDLAAELMISGHPMELMDGDAAHVPLIWVTAVLDEVIKRLGEQRVFVLSVLGLQSTGKSTMLNAMFGLQFAVSAGRCTRGAFMQLVRVTEEMKKDLKFDYILVVDTEGLRALELAGRSTQHHDNELATFVVGLGNMTLINIFGENPAEMQDILQIVVQAFLRMKKVRLSPSCVFVHQNVGDITAGDKTMEGRRCLQEKLDQMTKLAAKEEVCDVGYFNDVISFDVQTDVKYFDQLWEGSPPMAPPNPSYSENVQNLKKTILSQASRSNGVTLTHFKTRIQNLWEALLNENFVFSFKNTHEISVYRKLEEEHGKWAWSLRSAMLKVEDKLHTRIKNKNINQVLEEDLAGEMAETFQAVEHSMNQYFEEDFEKDILIQWRKKFEEKTRVLHTELLREAKRKMDDIINQREAHKKLDEKKTLYEGKLLEKSKELALKFKHKANDENELKREFDLVWRTWVSELTKDTPPIQDIDISKDVTQILTDISDWTYMQESKRNENYKTIQSVSDFSDYVTMIKKHKLSVWTNRLNPDDQHSIREFVGKIIDLTNDFAKTKPVAEMGYNSSYIREIVHIVKSHIKERNSKSTKYLLNKEFTVDLSLFVCESVSNIFGELHKVFREANDPFIYLEKRKPEFYSIFQKYCQGATSTAVFGSLICSGLRGPILQSVYNKTATDLAGEIKVNVPAFSGNRSNMEKHILRSLAEEENFDKYMMYIEDPRQHFEHFIKDGVSGYISRDNPKALTMIKGHIKHKQQCIITAAQTATAQVKRKKGDANMWLTSFSDSFSAEVIYSTYHLSGQNCQDITDFDLLEEVVKREINTVIEELNSSFTRLSDLKMNMFRRRPDEILIKHFCQCCWVQCPFCKAVCTNTIEGHTEDHSVPFHRPVGINGNYYANTSDIFIDFCTTAVASNREFHTSPESNEEFLFKKYRDAGPPYSDWSITPDFSDLPYWKWFICRFQADLEKCFNLNFRGKGEIPSEWRNCTKEEAIESLKKYI</sequence>
<dbReference type="PANTHER" id="PTHR22796">
    <property type="entry name" value="URG4-RELATED"/>
    <property type="match status" value="1"/>
</dbReference>
<comment type="similarity">
    <text evidence="3">Belongs to the TRAFAC class dynamin-like GTPase superfamily. Very large inducible GTPase (VLIG) family.</text>
</comment>
<evidence type="ECO:0000256" key="4">
    <source>
        <dbReference type="ARBA" id="ARBA00008535"/>
    </source>
</evidence>
<dbReference type="PROSITE" id="PS51720">
    <property type="entry name" value="G_AIG1"/>
    <property type="match status" value="1"/>
</dbReference>
<dbReference type="SUPFAM" id="SSF52540">
    <property type="entry name" value="P-loop containing nucleoside triphosphate hydrolases"/>
    <property type="match status" value="2"/>
</dbReference>
<comment type="similarity">
    <text evidence="4">Belongs to the TRAFAC class TrmE-Era-EngA-EngB-Septin-like GTPase superfamily. AIG1/Toc34/Toc159-like paraseptin GTPase family. IAN subfamily.</text>
</comment>
<dbReference type="GO" id="GO:0005525">
    <property type="term" value="F:GTP binding"/>
    <property type="evidence" value="ECO:0007669"/>
    <property type="project" value="UniProtKB-KW"/>
</dbReference>
<dbReference type="PANTHER" id="PTHR22796:SF6">
    <property type="entry name" value="INTERFERON-INDUCED VERY LARGE GTPASE 1-RELATED"/>
    <property type="match status" value="1"/>
</dbReference>
<evidence type="ECO:0000256" key="7">
    <source>
        <dbReference type="ARBA" id="ARBA00023134"/>
    </source>
</evidence>
<evidence type="ECO:0000313" key="12">
    <source>
        <dbReference type="RefSeq" id="XP_030649197.1"/>
    </source>
</evidence>
<dbReference type="InterPro" id="IPR027417">
    <property type="entry name" value="P-loop_NTPase"/>
</dbReference>
<gene>
    <name evidence="12" type="primary">LOC115829284</name>
</gene>
<organism evidence="11 12">
    <name type="scientific">Chanos chanos</name>
    <name type="common">Milkfish</name>
    <name type="synonym">Mugil chanos</name>
    <dbReference type="NCBI Taxonomy" id="29144"/>
    <lineage>
        <taxon>Eukaryota</taxon>
        <taxon>Metazoa</taxon>
        <taxon>Chordata</taxon>
        <taxon>Craniata</taxon>
        <taxon>Vertebrata</taxon>
        <taxon>Euteleostomi</taxon>
        <taxon>Actinopterygii</taxon>
        <taxon>Neopterygii</taxon>
        <taxon>Teleostei</taxon>
        <taxon>Ostariophysi</taxon>
        <taxon>Gonorynchiformes</taxon>
        <taxon>Chanidae</taxon>
        <taxon>Chanos</taxon>
    </lineage>
</organism>
<accession>A0A6J2WYF9</accession>
<dbReference type="Gene3D" id="3.40.50.300">
    <property type="entry name" value="P-loop containing nucleotide triphosphate hydrolases"/>
    <property type="match status" value="3"/>
</dbReference>
<keyword evidence="11" id="KW-1185">Reference proteome</keyword>
<dbReference type="InterPro" id="IPR057365">
    <property type="entry name" value="URGCP"/>
</dbReference>
<dbReference type="Pfam" id="PF25683">
    <property type="entry name" value="URGCP_GTPase"/>
    <property type="match status" value="1"/>
</dbReference>
<feature type="domain" description="AIG1-type G" evidence="10">
    <location>
        <begin position="26"/>
        <end position="223"/>
    </location>
</feature>
<proteinExistence type="inferred from homology"/>
<feature type="domain" description="VLIG-type G" evidence="9">
    <location>
        <begin position="1038"/>
        <end position="1279"/>
    </location>
</feature>
<dbReference type="GO" id="GO:0005634">
    <property type="term" value="C:nucleus"/>
    <property type="evidence" value="ECO:0007669"/>
    <property type="project" value="UniProtKB-SubCell"/>
</dbReference>
<evidence type="ECO:0000256" key="5">
    <source>
        <dbReference type="ARBA" id="ARBA00022490"/>
    </source>
</evidence>
<evidence type="ECO:0000313" key="11">
    <source>
        <dbReference type="Proteomes" id="UP000504632"/>
    </source>
</evidence>
<keyword evidence="8" id="KW-0539">Nucleus</keyword>